<dbReference type="EMBL" id="BHYM01000079">
    <property type="protein sequence ID" value="GCE43557.1"/>
    <property type="molecule type" value="Genomic_DNA"/>
</dbReference>
<sequence>MNRPIHAELTGTVWKVLVKVGQAIDVDDTLLIMESMKREIPILADTEGTVSKIPVNEGDPVEEGDLLLELA</sequence>
<dbReference type="PANTHER" id="PTHR45266:SF3">
    <property type="entry name" value="OXALOACETATE DECARBOXYLASE ALPHA CHAIN"/>
    <property type="match status" value="1"/>
</dbReference>
<evidence type="ECO:0000313" key="4">
    <source>
        <dbReference type="EMBL" id="GCE43557.1"/>
    </source>
</evidence>
<keyword evidence="2" id="KW-0092">Biotin</keyword>
<dbReference type="SUPFAM" id="SSF51230">
    <property type="entry name" value="Single hybrid motif"/>
    <property type="match status" value="1"/>
</dbReference>
<evidence type="ECO:0000256" key="2">
    <source>
        <dbReference type="ARBA" id="ARBA00023267"/>
    </source>
</evidence>
<evidence type="ECO:0000256" key="1">
    <source>
        <dbReference type="ARBA" id="ARBA00013263"/>
    </source>
</evidence>
<dbReference type="CDD" id="cd06850">
    <property type="entry name" value="biotinyl_domain"/>
    <property type="match status" value="1"/>
</dbReference>
<dbReference type="AlphaFoldDB" id="A0A402CJ03"/>
<dbReference type="Proteomes" id="UP000287519">
    <property type="component" value="Unassembled WGS sequence"/>
</dbReference>
<dbReference type="GO" id="GO:0004075">
    <property type="term" value="F:biotin carboxylase activity"/>
    <property type="evidence" value="ECO:0007669"/>
    <property type="project" value="UniProtKB-EC"/>
</dbReference>
<dbReference type="InterPro" id="IPR050709">
    <property type="entry name" value="Biotin_Carboxyl_Carrier/Decarb"/>
</dbReference>
<dbReference type="InterPro" id="IPR011053">
    <property type="entry name" value="Single_hybrid_motif"/>
</dbReference>
<dbReference type="FunFam" id="2.40.50.100:FF:000003">
    <property type="entry name" value="Acetyl-CoA carboxylase biotin carboxyl carrier protein"/>
    <property type="match status" value="1"/>
</dbReference>
<evidence type="ECO:0000313" key="5">
    <source>
        <dbReference type="Proteomes" id="UP000287519"/>
    </source>
</evidence>
<protein>
    <recommendedName>
        <fullName evidence="1">biotin carboxylase</fullName>
        <ecNumber evidence="1">6.3.4.14</ecNumber>
    </recommendedName>
</protein>
<dbReference type="InterPro" id="IPR000089">
    <property type="entry name" value="Biotin_lipoyl"/>
</dbReference>
<reference evidence="4 5" key="1">
    <citation type="submission" date="2018-11" db="EMBL/GenBank/DDBJ databases">
        <title>Microbial catabolism of amino acid.</title>
        <authorList>
            <person name="Hibi M."/>
            <person name="Ogawa J."/>
        </authorList>
    </citation>
    <scope>NUCLEOTIDE SEQUENCE [LARGE SCALE GENOMIC DNA]</scope>
    <source>
        <strain evidence="4 5">C31-06</strain>
    </source>
</reference>
<name>A0A402CJ03_RHOWR</name>
<organism evidence="4 5">
    <name type="scientific">Rhodococcus wratislaviensis</name>
    <name type="common">Tsukamurella wratislaviensis</name>
    <dbReference type="NCBI Taxonomy" id="44752"/>
    <lineage>
        <taxon>Bacteria</taxon>
        <taxon>Bacillati</taxon>
        <taxon>Actinomycetota</taxon>
        <taxon>Actinomycetes</taxon>
        <taxon>Mycobacteriales</taxon>
        <taxon>Nocardiaceae</taxon>
        <taxon>Rhodococcus</taxon>
    </lineage>
</organism>
<evidence type="ECO:0000259" key="3">
    <source>
        <dbReference type="PROSITE" id="PS50968"/>
    </source>
</evidence>
<dbReference type="Pfam" id="PF00364">
    <property type="entry name" value="Biotin_lipoyl"/>
    <property type="match status" value="1"/>
</dbReference>
<dbReference type="PANTHER" id="PTHR45266">
    <property type="entry name" value="OXALOACETATE DECARBOXYLASE ALPHA CHAIN"/>
    <property type="match status" value="1"/>
</dbReference>
<keyword evidence="5" id="KW-1185">Reference proteome</keyword>
<proteinExistence type="predicted"/>
<dbReference type="RefSeq" id="WP_124395312.1">
    <property type="nucleotide sequence ID" value="NZ_BHYM01000079.1"/>
</dbReference>
<feature type="domain" description="Lipoyl-binding" evidence="3">
    <location>
        <begin position="1"/>
        <end position="71"/>
    </location>
</feature>
<dbReference type="NCBIfam" id="NF004547">
    <property type="entry name" value="PRK05889.1"/>
    <property type="match status" value="1"/>
</dbReference>
<dbReference type="OrthoDB" id="163546at2"/>
<comment type="caution">
    <text evidence="4">The sequence shown here is derived from an EMBL/GenBank/DDBJ whole genome shotgun (WGS) entry which is preliminary data.</text>
</comment>
<accession>A0A402CJ03</accession>
<dbReference type="Gene3D" id="2.40.50.100">
    <property type="match status" value="1"/>
</dbReference>
<dbReference type="PROSITE" id="PS50968">
    <property type="entry name" value="BIOTINYL_LIPOYL"/>
    <property type="match status" value="1"/>
</dbReference>
<dbReference type="EC" id="6.3.4.14" evidence="1"/>
<gene>
    <name evidence="4" type="ORF">Rhow_007787</name>
</gene>